<name>A0A840I9H6_9ACTN</name>
<accession>A0A840I9H6</accession>
<dbReference type="AlphaFoldDB" id="A0A840I9H6"/>
<keyword evidence="3" id="KW-0804">Transcription</keyword>
<comment type="caution">
    <text evidence="4">The sequence shown here is derived from an EMBL/GenBank/DDBJ whole genome shotgun (WGS) entry which is preliminary data.</text>
</comment>
<keyword evidence="5" id="KW-1185">Reference proteome</keyword>
<reference evidence="4 5" key="1">
    <citation type="submission" date="2020-08" db="EMBL/GenBank/DDBJ databases">
        <title>Genomic Encyclopedia of Archaeal and Bacterial Type Strains, Phase II (KMG-II): from individual species to whole genera.</title>
        <authorList>
            <person name="Goeker M."/>
        </authorList>
    </citation>
    <scope>NUCLEOTIDE SEQUENCE [LARGE SCALE GENOMIC DNA]</scope>
    <source>
        <strain evidence="4 5">DSM 23288</strain>
    </source>
</reference>
<gene>
    <name evidence="4" type="ORF">BDZ31_000357</name>
</gene>
<evidence type="ECO:0000256" key="1">
    <source>
        <dbReference type="ARBA" id="ARBA00023015"/>
    </source>
</evidence>
<protein>
    <submittedName>
        <fullName evidence="4">DNA-binding FadR family transcriptional regulator</fullName>
    </submittedName>
</protein>
<dbReference type="Proteomes" id="UP000585272">
    <property type="component" value="Unassembled WGS sequence"/>
</dbReference>
<dbReference type="EMBL" id="JACHNU010000001">
    <property type="protein sequence ID" value="MBB4660784.1"/>
    <property type="molecule type" value="Genomic_DNA"/>
</dbReference>
<sequence>MLALYDELWREIVVGAGNLAYRLALNSLLAALASFPRLAIALVPDDPVRLHALGDAIAAGDPAAAESAARALLEADEPPA</sequence>
<proteinExistence type="predicted"/>
<dbReference type="InterPro" id="IPR008920">
    <property type="entry name" value="TF_FadR/GntR_C"/>
</dbReference>
<dbReference type="GO" id="GO:0003677">
    <property type="term" value="F:DNA binding"/>
    <property type="evidence" value="ECO:0007669"/>
    <property type="project" value="UniProtKB-KW"/>
</dbReference>
<keyword evidence="2 4" id="KW-0238">DNA-binding</keyword>
<dbReference type="Gene3D" id="1.20.120.530">
    <property type="entry name" value="GntR ligand-binding domain-like"/>
    <property type="match status" value="1"/>
</dbReference>
<keyword evidence="1" id="KW-0805">Transcription regulation</keyword>
<evidence type="ECO:0000256" key="2">
    <source>
        <dbReference type="ARBA" id="ARBA00023125"/>
    </source>
</evidence>
<organism evidence="4 5">
    <name type="scientific">Conexibacter arvalis</name>
    <dbReference type="NCBI Taxonomy" id="912552"/>
    <lineage>
        <taxon>Bacteria</taxon>
        <taxon>Bacillati</taxon>
        <taxon>Actinomycetota</taxon>
        <taxon>Thermoleophilia</taxon>
        <taxon>Solirubrobacterales</taxon>
        <taxon>Conexibacteraceae</taxon>
        <taxon>Conexibacter</taxon>
    </lineage>
</organism>
<evidence type="ECO:0000313" key="5">
    <source>
        <dbReference type="Proteomes" id="UP000585272"/>
    </source>
</evidence>
<evidence type="ECO:0000256" key="3">
    <source>
        <dbReference type="ARBA" id="ARBA00023163"/>
    </source>
</evidence>
<evidence type="ECO:0000313" key="4">
    <source>
        <dbReference type="EMBL" id="MBB4660784.1"/>
    </source>
</evidence>